<reference evidence="2" key="1">
    <citation type="submission" date="2025-08" db="UniProtKB">
        <authorList>
            <consortium name="RefSeq"/>
        </authorList>
    </citation>
    <scope>IDENTIFICATION</scope>
</reference>
<proteinExistence type="predicted"/>
<dbReference type="AlphaFoldDB" id="A0AAJ7VZQ8"/>
<evidence type="ECO:0000313" key="2">
    <source>
        <dbReference type="RefSeq" id="XP_024939215.1"/>
    </source>
</evidence>
<name>A0AAJ7VZQ8_CEPCN</name>
<dbReference type="KEGG" id="ccin:107266183"/>
<keyword evidence="1" id="KW-1185">Reference proteome</keyword>
<accession>A0AAJ7VZQ8</accession>
<dbReference type="Proteomes" id="UP000694920">
    <property type="component" value="Unplaced"/>
</dbReference>
<sequence>MSIITNKKKLDKLSGRKQLDQLLDQSLSGGTMGCGGGDHEVEIYPAAKARIRDLVHEMPSSIGMGGKPMEIVDRPVARGLQRRGPIFSYVAKSLRSLRMVETIAGDTNTVSLWKGHVLCHYRKCPDVRNF</sequence>
<dbReference type="RefSeq" id="XP_024939215.1">
    <property type="nucleotide sequence ID" value="XM_025083447.1"/>
</dbReference>
<protein>
    <submittedName>
        <fullName evidence="2">Uncharacterized protein LOC107266183 isoform X1</fullName>
    </submittedName>
</protein>
<dbReference type="GeneID" id="107266183"/>
<gene>
    <name evidence="2" type="primary">LOC107266183</name>
</gene>
<organism evidence="1 2">
    <name type="scientific">Cephus cinctus</name>
    <name type="common">Wheat stem sawfly</name>
    <dbReference type="NCBI Taxonomy" id="211228"/>
    <lineage>
        <taxon>Eukaryota</taxon>
        <taxon>Metazoa</taxon>
        <taxon>Ecdysozoa</taxon>
        <taxon>Arthropoda</taxon>
        <taxon>Hexapoda</taxon>
        <taxon>Insecta</taxon>
        <taxon>Pterygota</taxon>
        <taxon>Neoptera</taxon>
        <taxon>Endopterygota</taxon>
        <taxon>Hymenoptera</taxon>
        <taxon>Cephoidea</taxon>
        <taxon>Cephidae</taxon>
        <taxon>Cephus</taxon>
    </lineage>
</organism>
<evidence type="ECO:0000313" key="1">
    <source>
        <dbReference type="Proteomes" id="UP000694920"/>
    </source>
</evidence>